<reference evidence="3 4" key="1">
    <citation type="submission" date="2015-01" db="EMBL/GenBank/DDBJ databases">
        <title>The Genome Sequence of Exophiala spinifera CBS89968.</title>
        <authorList>
            <consortium name="The Broad Institute Genomics Platform"/>
            <person name="Cuomo C."/>
            <person name="de Hoog S."/>
            <person name="Gorbushina A."/>
            <person name="Stielow B."/>
            <person name="Teixiera M."/>
            <person name="Abouelleil A."/>
            <person name="Chapman S.B."/>
            <person name="Priest M."/>
            <person name="Young S.K."/>
            <person name="Wortman J."/>
            <person name="Nusbaum C."/>
            <person name="Birren B."/>
        </authorList>
    </citation>
    <scope>NUCLEOTIDE SEQUENCE [LARGE SCALE GENOMIC DNA]</scope>
    <source>
        <strain evidence="3 4">CBS 89968</strain>
    </source>
</reference>
<name>A0A0D1YF48_9EURO</name>
<dbReference type="Proteomes" id="UP000053328">
    <property type="component" value="Unassembled WGS sequence"/>
</dbReference>
<dbReference type="VEuPathDB" id="FungiDB:PV08_08897"/>
<dbReference type="AlphaFoldDB" id="A0A0D1YF48"/>
<organism evidence="3 4">
    <name type="scientific">Exophiala spinifera</name>
    <dbReference type="NCBI Taxonomy" id="91928"/>
    <lineage>
        <taxon>Eukaryota</taxon>
        <taxon>Fungi</taxon>
        <taxon>Dikarya</taxon>
        <taxon>Ascomycota</taxon>
        <taxon>Pezizomycotina</taxon>
        <taxon>Eurotiomycetes</taxon>
        <taxon>Chaetothyriomycetidae</taxon>
        <taxon>Chaetothyriales</taxon>
        <taxon>Herpotrichiellaceae</taxon>
        <taxon>Exophiala</taxon>
    </lineage>
</organism>
<feature type="compositionally biased region" description="Polar residues" evidence="1">
    <location>
        <begin position="1"/>
        <end position="15"/>
    </location>
</feature>
<dbReference type="RefSeq" id="XP_016233922.1">
    <property type="nucleotide sequence ID" value="XM_016383219.1"/>
</dbReference>
<dbReference type="PANTHER" id="PTHR34815">
    <property type="entry name" value="LYSINE ACETYLTRANSFERASE"/>
    <property type="match status" value="1"/>
</dbReference>
<dbReference type="HOGENOM" id="CLU_038171_1_0_1"/>
<protein>
    <recommendedName>
        <fullName evidence="2">LYC1 C-terminal domain-containing protein</fullName>
    </recommendedName>
</protein>
<proteinExistence type="predicted"/>
<dbReference type="InterPro" id="IPR055100">
    <property type="entry name" value="GNAT_LYC1-like"/>
</dbReference>
<dbReference type="SUPFAM" id="SSF55729">
    <property type="entry name" value="Acyl-CoA N-acyltransferases (Nat)"/>
    <property type="match status" value="2"/>
</dbReference>
<feature type="domain" description="LYC1 C-terminal" evidence="2">
    <location>
        <begin position="203"/>
        <end position="404"/>
    </location>
</feature>
<dbReference type="CDD" id="cd04301">
    <property type="entry name" value="NAT_SF"/>
    <property type="match status" value="1"/>
</dbReference>
<dbReference type="Pfam" id="PF13527">
    <property type="entry name" value="Acetyltransf_9"/>
    <property type="match status" value="1"/>
</dbReference>
<gene>
    <name evidence="3" type="ORF">PV08_08897</name>
</gene>
<evidence type="ECO:0000313" key="3">
    <source>
        <dbReference type="EMBL" id="KIW13706.1"/>
    </source>
</evidence>
<dbReference type="OrthoDB" id="2020070at2759"/>
<dbReference type="Gene3D" id="3.40.630.30">
    <property type="match status" value="1"/>
</dbReference>
<dbReference type="EMBL" id="KN847497">
    <property type="protein sequence ID" value="KIW13706.1"/>
    <property type="molecule type" value="Genomic_DNA"/>
</dbReference>
<dbReference type="GeneID" id="27335980"/>
<dbReference type="Pfam" id="PF22998">
    <property type="entry name" value="GNAT_LYC1-like"/>
    <property type="match status" value="1"/>
</dbReference>
<dbReference type="InterPro" id="IPR016181">
    <property type="entry name" value="Acyl_CoA_acyltransferase"/>
</dbReference>
<evidence type="ECO:0000256" key="1">
    <source>
        <dbReference type="SAM" id="MobiDB-lite"/>
    </source>
</evidence>
<feature type="region of interest" description="Disordered" evidence="1">
    <location>
        <begin position="1"/>
        <end position="29"/>
    </location>
</feature>
<evidence type="ECO:0000259" key="2">
    <source>
        <dbReference type="Pfam" id="PF22998"/>
    </source>
</evidence>
<sequence>MASSNTPFNEVSTSKPPAVDPQAQPSSQSADLALEPATLLEYVQTAYLNADEWKGPLTMAQYLDRETYLQQVELTENGGITGWILTSTTLPVNPDGSRPILASCESIHVHAYIARGGRLERVRAHGIASVYTRPEYRGRGYAGRMMADLGKRLETWGQPEQQKSPFSVLFSDIGPKFYARYGWNVFPSTHVHLAPVHSLSYDSTRKALPVVEDLTLSDLQQIPAVDYLEQRLLRQSRENPDSTFVSIRPDMAHFIWHFTRDEFQTKLLGKGDPKIKGAIHRDTGIALIWCRVYAAEEKDFQLHILHSIVPDSVRNSPAEQAAMAALLLRAQLEAHLYGMTAGVEVWDPSELTISAAQHLRGEEQAPVEVVTRDKEHLCSLRWTANPSGQKQDLVWLANEKYAWC</sequence>
<evidence type="ECO:0000313" key="4">
    <source>
        <dbReference type="Proteomes" id="UP000053328"/>
    </source>
</evidence>
<dbReference type="STRING" id="91928.A0A0D1YF48"/>
<dbReference type="PANTHER" id="PTHR34815:SF2">
    <property type="entry name" value="N-ACETYLTRANSFERASE DOMAIN-CONTAINING PROTEIN"/>
    <property type="match status" value="1"/>
</dbReference>
<dbReference type="InterPro" id="IPR053013">
    <property type="entry name" value="LAT"/>
</dbReference>
<accession>A0A0D1YF48</accession>
<keyword evidence="4" id="KW-1185">Reference proteome</keyword>